<evidence type="ECO:0008006" key="2">
    <source>
        <dbReference type="Google" id="ProtNLM"/>
    </source>
</evidence>
<dbReference type="SUPFAM" id="SSF53448">
    <property type="entry name" value="Nucleotide-diphospho-sugar transferases"/>
    <property type="match status" value="1"/>
</dbReference>
<accession>A0A6C0KSX5</accession>
<dbReference type="AlphaFoldDB" id="A0A6C0KSX5"/>
<proteinExistence type="predicted"/>
<protein>
    <recommendedName>
        <fullName evidence="2">Glycosyltransferase</fullName>
    </recommendedName>
</protein>
<organism evidence="1">
    <name type="scientific">viral metagenome</name>
    <dbReference type="NCBI Taxonomy" id="1070528"/>
    <lineage>
        <taxon>unclassified sequences</taxon>
        <taxon>metagenomes</taxon>
        <taxon>organismal metagenomes</taxon>
    </lineage>
</organism>
<dbReference type="EMBL" id="MN740950">
    <property type="protein sequence ID" value="QHU19428.1"/>
    <property type="molecule type" value="Genomic_DNA"/>
</dbReference>
<name>A0A6C0KSX5_9ZZZZ</name>
<dbReference type="InterPro" id="IPR029044">
    <property type="entry name" value="Nucleotide-diphossugar_trans"/>
</dbReference>
<sequence length="328" mass="38798">MTVINGIEIDDINYKVNELKMTLNNNLPLEDKLNVIAVVSNPCLYGRRYKLFNQFINRMNEDSNIRLYIVELVYKDQKFIITDSENKNHLQIRTETPLWHKESMINLGVKYLLPKDYKAFAWIDADIEFESYTWALDTLKILNGYKDIVQLFSHAADMDKNELNLGIYPSLGYNFYQKKKNSKEIRGINYWHPGYAWAITRTAYEKIGGLYDLAILGSGDYIMSMAILNTYKKSNSYMPDYRNSMLKFQEKAKSLRLGFVPGLIRHFYHGSKKNRYYHERNDILLKYDYSPDKHITHDPMGLINPSENFPQEFKDDIMNYFLERKEDE</sequence>
<evidence type="ECO:0000313" key="1">
    <source>
        <dbReference type="EMBL" id="QHU19428.1"/>
    </source>
</evidence>
<reference evidence="1" key="1">
    <citation type="journal article" date="2020" name="Nature">
        <title>Giant virus diversity and host interactions through global metagenomics.</title>
        <authorList>
            <person name="Schulz F."/>
            <person name="Roux S."/>
            <person name="Paez-Espino D."/>
            <person name="Jungbluth S."/>
            <person name="Walsh D.A."/>
            <person name="Denef V.J."/>
            <person name="McMahon K.D."/>
            <person name="Konstantinidis K.T."/>
            <person name="Eloe-Fadrosh E.A."/>
            <person name="Kyrpides N.C."/>
            <person name="Woyke T."/>
        </authorList>
    </citation>
    <scope>NUCLEOTIDE SEQUENCE</scope>
    <source>
        <strain evidence="1">GVMAG-S-3300013014-104</strain>
    </source>
</reference>